<dbReference type="FunFam" id="2.20.25.420:FF:000002">
    <property type="entry name" value="Zinc finger protein ZPR1"/>
    <property type="match status" value="1"/>
</dbReference>
<comment type="caution">
    <text evidence="10">The sequence shown here is derived from an EMBL/GenBank/DDBJ whole genome shotgun (WGS) entry which is preliminary data.</text>
</comment>
<keyword evidence="5 10" id="KW-0863">Zinc-finger</keyword>
<dbReference type="Pfam" id="PF22794">
    <property type="entry name" value="jr-ZPR1"/>
    <property type="match status" value="2"/>
</dbReference>
<dbReference type="PANTHER" id="PTHR10876:SF0">
    <property type="entry name" value="ZINC FINGER PROTEIN ZPR1"/>
    <property type="match status" value="1"/>
</dbReference>
<keyword evidence="11" id="KW-1185">Reference proteome</keyword>
<dbReference type="Proteomes" id="UP001150538">
    <property type="component" value="Unassembled WGS sequence"/>
</dbReference>
<reference evidence="10" key="1">
    <citation type="submission" date="2022-07" db="EMBL/GenBank/DDBJ databases">
        <title>Phylogenomic reconstructions and comparative analyses of Kickxellomycotina fungi.</title>
        <authorList>
            <person name="Reynolds N.K."/>
            <person name="Stajich J.E."/>
            <person name="Barry K."/>
            <person name="Grigoriev I.V."/>
            <person name="Crous P."/>
            <person name="Smith M.E."/>
        </authorList>
    </citation>
    <scope>NUCLEOTIDE SEQUENCE</scope>
    <source>
        <strain evidence="10">NBRC 100468</strain>
    </source>
</reference>
<proteinExistence type="inferred from homology"/>
<sequence>MSQQNNEDANKSGSKKRLFEEISGESMGNAIESLCMNCHEQGTTRMLLTRIPHFKDIILMAFECPHCGLKNNEVQSGEAIQEKGIEYSCKIDSKQDLDRQIVRAESAVVIIPEIELEIPGGKSGQLTTVEGLLQGIIHDLSMDQPERKEKAPNVYEAIEKILATIKGYMEKFDPFTLKLSDPSGNSYIENLHAPMADPKLHAKQFRRNAEQNQALGLQTPEVEEEREKESREKLEKTLQEASHHDEIISFPANCSSCNAPSETRMKMFDIPHFKEVIIMSTTCDHCGYKSNEVKSGGAISAKGTRITLKLVDEEDLSRDLLKSETCGLRVPEIDLDLTPGTLGGRFTTVEGLLRQVHDELVQKIPFVDGDSVVNERKAKFKTFLEKLDNIVSGNSFPCTLIIDDPVSNSYLQNLYAPDPDPNMTIEEYERTWDQNEDLGLNDIDV</sequence>
<dbReference type="InterPro" id="IPR004457">
    <property type="entry name" value="Znf_ZPR1"/>
</dbReference>
<comment type="function">
    <text evidence="8">Acts as a protein folding chaperone for elongation factor 1-alpha.</text>
</comment>
<dbReference type="AlphaFoldDB" id="A0A9W8A3D3"/>
<dbReference type="SMART" id="SM00709">
    <property type="entry name" value="Zpr1"/>
    <property type="match status" value="2"/>
</dbReference>
<feature type="domain" description="Zinc finger ZPR1-type" evidence="9">
    <location>
        <begin position="252"/>
        <end position="413"/>
    </location>
</feature>
<evidence type="ECO:0000256" key="7">
    <source>
        <dbReference type="ARBA" id="ARBA00023242"/>
    </source>
</evidence>
<dbReference type="EMBL" id="JANBPU010000002">
    <property type="protein sequence ID" value="KAJ1922002.1"/>
    <property type="molecule type" value="Genomic_DNA"/>
</dbReference>
<name>A0A9W8A3D3_9FUNG</name>
<dbReference type="FunFam" id="2.20.25.420:FF:000001">
    <property type="entry name" value="Zinc finger protein ZPR1"/>
    <property type="match status" value="1"/>
</dbReference>
<evidence type="ECO:0000256" key="3">
    <source>
        <dbReference type="ARBA" id="ARBA00022723"/>
    </source>
</evidence>
<evidence type="ECO:0000313" key="10">
    <source>
        <dbReference type="EMBL" id="KAJ1922002.1"/>
    </source>
</evidence>
<evidence type="ECO:0000256" key="6">
    <source>
        <dbReference type="ARBA" id="ARBA00022833"/>
    </source>
</evidence>
<feature type="domain" description="Zinc finger ZPR1-type" evidence="9">
    <location>
        <begin position="33"/>
        <end position="190"/>
    </location>
</feature>
<evidence type="ECO:0000256" key="8">
    <source>
        <dbReference type="ARBA" id="ARBA00054139"/>
    </source>
</evidence>
<dbReference type="OrthoDB" id="308464at2759"/>
<evidence type="ECO:0000256" key="4">
    <source>
        <dbReference type="ARBA" id="ARBA00022737"/>
    </source>
</evidence>
<keyword evidence="6" id="KW-0862">Zinc</keyword>
<dbReference type="InterPro" id="IPR040141">
    <property type="entry name" value="ZPR1"/>
</dbReference>
<evidence type="ECO:0000256" key="5">
    <source>
        <dbReference type="ARBA" id="ARBA00022771"/>
    </source>
</evidence>
<keyword evidence="4" id="KW-0677">Repeat</keyword>
<comment type="subcellular location">
    <subcellularLocation>
        <location evidence="1">Nucleus</location>
    </subcellularLocation>
</comment>
<gene>
    <name evidence="10" type="primary">ZPR1</name>
    <name evidence="10" type="ORF">H4219_000349</name>
</gene>
<dbReference type="PANTHER" id="PTHR10876">
    <property type="entry name" value="ZINC FINGER PROTEIN ZPR1"/>
    <property type="match status" value="1"/>
</dbReference>
<dbReference type="FunFam" id="2.60.120.1040:FF:000003">
    <property type="entry name" value="Zinc finger protein zpr1"/>
    <property type="match status" value="1"/>
</dbReference>
<keyword evidence="3" id="KW-0479">Metal-binding</keyword>
<dbReference type="InterPro" id="IPR042452">
    <property type="entry name" value="ZPR1_Znf1/2"/>
</dbReference>
<dbReference type="Gene3D" id="2.60.120.1040">
    <property type="entry name" value="ZPR1, A/B domain"/>
    <property type="match status" value="2"/>
</dbReference>
<evidence type="ECO:0000259" key="9">
    <source>
        <dbReference type="SMART" id="SM00709"/>
    </source>
</evidence>
<dbReference type="InterPro" id="IPR056180">
    <property type="entry name" value="ZPR1_jr_dom"/>
</dbReference>
<comment type="similarity">
    <text evidence="2">Belongs to the ZPR1 family.</text>
</comment>
<dbReference type="Gene3D" id="2.20.25.420">
    <property type="entry name" value="ZPR1, zinc finger domain"/>
    <property type="match status" value="2"/>
</dbReference>
<evidence type="ECO:0000256" key="2">
    <source>
        <dbReference type="ARBA" id="ARBA00008354"/>
    </source>
</evidence>
<evidence type="ECO:0000313" key="11">
    <source>
        <dbReference type="Proteomes" id="UP001150538"/>
    </source>
</evidence>
<dbReference type="FunFam" id="2.60.120.1040:FF:000001">
    <property type="entry name" value="Zinc finger protein ZPR1"/>
    <property type="match status" value="1"/>
</dbReference>
<dbReference type="NCBIfam" id="TIGR00310">
    <property type="entry name" value="ZPR1_znf"/>
    <property type="match status" value="2"/>
</dbReference>
<dbReference type="InterPro" id="IPR042451">
    <property type="entry name" value="ZPR1_A/B_dom"/>
</dbReference>
<dbReference type="GO" id="GO:0005634">
    <property type="term" value="C:nucleus"/>
    <property type="evidence" value="ECO:0007669"/>
    <property type="project" value="UniProtKB-SubCell"/>
</dbReference>
<dbReference type="Pfam" id="PF03367">
    <property type="entry name" value="Zn_ribbon_ZPR1"/>
    <property type="match status" value="2"/>
</dbReference>
<dbReference type="GO" id="GO:0008270">
    <property type="term" value="F:zinc ion binding"/>
    <property type="evidence" value="ECO:0007669"/>
    <property type="project" value="UniProtKB-KW"/>
</dbReference>
<organism evidence="10 11">
    <name type="scientific">Mycoemilia scoparia</name>
    <dbReference type="NCBI Taxonomy" id="417184"/>
    <lineage>
        <taxon>Eukaryota</taxon>
        <taxon>Fungi</taxon>
        <taxon>Fungi incertae sedis</taxon>
        <taxon>Zoopagomycota</taxon>
        <taxon>Kickxellomycotina</taxon>
        <taxon>Kickxellomycetes</taxon>
        <taxon>Kickxellales</taxon>
        <taxon>Kickxellaceae</taxon>
        <taxon>Mycoemilia</taxon>
    </lineage>
</organism>
<protein>
    <submittedName>
        <fullName evidence="10">Nucleolar zinc-finger protein</fullName>
    </submittedName>
</protein>
<accession>A0A9W8A3D3</accession>
<evidence type="ECO:0000256" key="1">
    <source>
        <dbReference type="ARBA" id="ARBA00004123"/>
    </source>
</evidence>
<keyword evidence="7" id="KW-0539">Nucleus</keyword>